<proteinExistence type="predicted"/>
<protein>
    <submittedName>
        <fullName evidence="1">Uncharacterized protein</fullName>
    </submittedName>
</protein>
<comment type="caution">
    <text evidence="1">The sequence shown here is derived from an EMBL/GenBank/DDBJ whole genome shotgun (WGS) entry which is preliminary data.</text>
</comment>
<reference evidence="1 2" key="1">
    <citation type="submission" date="2024-08" db="EMBL/GenBank/DDBJ databases">
        <title>Insights into the chromosomal genome structure of Flemingia macrophylla.</title>
        <authorList>
            <person name="Ding Y."/>
            <person name="Zhao Y."/>
            <person name="Bi W."/>
            <person name="Wu M."/>
            <person name="Zhao G."/>
            <person name="Gong Y."/>
            <person name="Li W."/>
            <person name="Zhang P."/>
        </authorList>
    </citation>
    <scope>NUCLEOTIDE SEQUENCE [LARGE SCALE GENOMIC DNA]</scope>
    <source>
        <strain evidence="1">DYQJB</strain>
        <tissue evidence="1">Leaf</tissue>
    </source>
</reference>
<keyword evidence="2" id="KW-1185">Reference proteome</keyword>
<accession>A0ABD1MWQ5</accession>
<dbReference type="Proteomes" id="UP001603857">
    <property type="component" value="Unassembled WGS sequence"/>
</dbReference>
<evidence type="ECO:0000313" key="1">
    <source>
        <dbReference type="EMBL" id="KAL2340236.1"/>
    </source>
</evidence>
<sequence length="235" mass="25764">MSDARGVTNGIRAWFSHPVRCGSGTNQVEVGGHVIARTHRKERDPVDSGMADLLGSFPESVRVRTKHAKKLLSPEPPEGSCLDNKNSQALRMLEQLLKFLLAAIRPWRTKKGGKSPIEAPPYQDLAASVAPRLCCLRRHHLRTLCQMEDEAFSSVTAVVAMSTMSRPSSSTLVSPDTLNPLHAYISLPQVTFGPKSQRLAKGQRLVNKLTSGQGFLRLIEHSSDLAFISGLKFLS</sequence>
<organism evidence="1 2">
    <name type="scientific">Flemingia macrophylla</name>
    <dbReference type="NCBI Taxonomy" id="520843"/>
    <lineage>
        <taxon>Eukaryota</taxon>
        <taxon>Viridiplantae</taxon>
        <taxon>Streptophyta</taxon>
        <taxon>Embryophyta</taxon>
        <taxon>Tracheophyta</taxon>
        <taxon>Spermatophyta</taxon>
        <taxon>Magnoliopsida</taxon>
        <taxon>eudicotyledons</taxon>
        <taxon>Gunneridae</taxon>
        <taxon>Pentapetalae</taxon>
        <taxon>rosids</taxon>
        <taxon>fabids</taxon>
        <taxon>Fabales</taxon>
        <taxon>Fabaceae</taxon>
        <taxon>Papilionoideae</taxon>
        <taxon>50 kb inversion clade</taxon>
        <taxon>NPAAA clade</taxon>
        <taxon>indigoferoid/millettioid clade</taxon>
        <taxon>Phaseoleae</taxon>
        <taxon>Flemingia</taxon>
    </lineage>
</organism>
<dbReference type="EMBL" id="JBGMDY010000003">
    <property type="protein sequence ID" value="KAL2340236.1"/>
    <property type="molecule type" value="Genomic_DNA"/>
</dbReference>
<name>A0ABD1MWQ5_9FABA</name>
<dbReference type="AlphaFoldDB" id="A0ABD1MWQ5"/>
<evidence type="ECO:0000313" key="2">
    <source>
        <dbReference type="Proteomes" id="UP001603857"/>
    </source>
</evidence>
<gene>
    <name evidence="1" type="ORF">Fmac_008176</name>
</gene>